<dbReference type="InterPro" id="IPR050313">
    <property type="entry name" value="Carb_Metab_HTH_regulators"/>
</dbReference>
<evidence type="ECO:0000256" key="1">
    <source>
        <dbReference type="ARBA" id="ARBA00022491"/>
    </source>
</evidence>
<name>A0A5C0B1S2_9BURK</name>
<evidence type="ECO:0000313" key="6">
    <source>
        <dbReference type="EMBL" id="QEI08749.1"/>
    </source>
</evidence>
<dbReference type="Gene3D" id="3.30.750.70">
    <property type="entry name" value="4-hydroxybutyrate coenzyme like domains"/>
    <property type="match status" value="1"/>
</dbReference>
<dbReference type="SMART" id="SM01134">
    <property type="entry name" value="DeoRC"/>
    <property type="match status" value="1"/>
</dbReference>
<dbReference type="Pfam" id="PF00455">
    <property type="entry name" value="DeoRC"/>
    <property type="match status" value="1"/>
</dbReference>
<dbReference type="Proteomes" id="UP000325161">
    <property type="component" value="Chromosome"/>
</dbReference>
<keyword evidence="7" id="KW-1185">Reference proteome</keyword>
<dbReference type="Pfam" id="PF08220">
    <property type="entry name" value="HTH_DeoR"/>
    <property type="match status" value="1"/>
</dbReference>
<proteinExistence type="predicted"/>
<dbReference type="EMBL" id="CP043046">
    <property type="protein sequence ID" value="QEI08749.1"/>
    <property type="molecule type" value="Genomic_DNA"/>
</dbReference>
<organism evidence="6 7">
    <name type="scientific">Pigmentiphaga aceris</name>
    <dbReference type="NCBI Taxonomy" id="1940612"/>
    <lineage>
        <taxon>Bacteria</taxon>
        <taxon>Pseudomonadati</taxon>
        <taxon>Pseudomonadota</taxon>
        <taxon>Betaproteobacteria</taxon>
        <taxon>Burkholderiales</taxon>
        <taxon>Alcaligenaceae</taxon>
        <taxon>Pigmentiphaga</taxon>
    </lineage>
</organism>
<evidence type="ECO:0000259" key="5">
    <source>
        <dbReference type="PROSITE" id="PS51000"/>
    </source>
</evidence>
<keyword evidence="3" id="KW-0804">Transcription</keyword>
<dbReference type="PANTHER" id="PTHR30363">
    <property type="entry name" value="HTH-TYPE TRANSCRIPTIONAL REGULATOR SRLR-RELATED"/>
    <property type="match status" value="1"/>
</dbReference>
<sequence>MPAAHSAAPSPDQQLLDLITASGFVGIEELARRFEVTPQTIRRRVNHLCEQGLLRRVHGGVSVPALNANVPYTRRQVQNLAAKQRIAAAVAEHIPDGCSVSIGLGTTPEQVALALRARRDLRVITNNINVVNALAGRSDIELTMAGGALRTHDLDVIGSAAARCFNAFRTDYAIFGVGGIDEDGSLLDFETGEVVARRAMVDNCRQALLVLDTSKFGRRAIVRGGHVGDVGHVFVDANPPPGYASLFAGAKPVLHVGPMLAVCSTEAGVQAGGAETESTQAGSAQTGAARIIDTQESTS</sequence>
<evidence type="ECO:0000256" key="3">
    <source>
        <dbReference type="ARBA" id="ARBA00023163"/>
    </source>
</evidence>
<dbReference type="SUPFAM" id="SSF100950">
    <property type="entry name" value="NagB/RpiA/CoA transferase-like"/>
    <property type="match status" value="1"/>
</dbReference>
<evidence type="ECO:0000256" key="4">
    <source>
        <dbReference type="SAM" id="MobiDB-lite"/>
    </source>
</evidence>
<dbReference type="InterPro" id="IPR036390">
    <property type="entry name" value="WH_DNA-bd_sf"/>
</dbReference>
<dbReference type="Gene3D" id="1.10.10.10">
    <property type="entry name" value="Winged helix-like DNA-binding domain superfamily/Winged helix DNA-binding domain"/>
    <property type="match status" value="1"/>
</dbReference>
<keyword evidence="2" id="KW-0805">Transcription regulation</keyword>
<dbReference type="InterPro" id="IPR001034">
    <property type="entry name" value="DeoR_HTH"/>
</dbReference>
<dbReference type="AlphaFoldDB" id="A0A5C0B1S2"/>
<dbReference type="SUPFAM" id="SSF46785">
    <property type="entry name" value="Winged helix' DNA-binding domain"/>
    <property type="match status" value="1"/>
</dbReference>
<feature type="region of interest" description="Disordered" evidence="4">
    <location>
        <begin position="276"/>
        <end position="299"/>
    </location>
</feature>
<dbReference type="GO" id="GO:0003700">
    <property type="term" value="F:DNA-binding transcription factor activity"/>
    <property type="evidence" value="ECO:0007669"/>
    <property type="project" value="InterPro"/>
</dbReference>
<dbReference type="SMART" id="SM00420">
    <property type="entry name" value="HTH_DEOR"/>
    <property type="match status" value="1"/>
</dbReference>
<reference evidence="6 7" key="1">
    <citation type="submission" date="2019-08" db="EMBL/GenBank/DDBJ databases">
        <title>Amphibian skin-associated Pigmentiphaga: genome sequence and occurrence across geography and hosts.</title>
        <authorList>
            <person name="Bletz M.C."/>
            <person name="Bunk B."/>
            <person name="Sproeer C."/>
            <person name="Biwer P."/>
            <person name="Reiter S."/>
            <person name="Rabemananjara F.C.E."/>
            <person name="Schulz S."/>
            <person name="Overmann J."/>
            <person name="Vences M."/>
        </authorList>
    </citation>
    <scope>NUCLEOTIDE SEQUENCE [LARGE SCALE GENOMIC DNA]</scope>
    <source>
        <strain evidence="6 7">Mada1488</strain>
    </source>
</reference>
<dbReference type="OrthoDB" id="9814815at2"/>
<protein>
    <submittedName>
        <fullName evidence="6">DeoR/GlpR transcriptional regulator</fullName>
    </submittedName>
</protein>
<evidence type="ECO:0000313" key="7">
    <source>
        <dbReference type="Proteomes" id="UP000325161"/>
    </source>
</evidence>
<dbReference type="KEGG" id="pacr:FXN63_25045"/>
<dbReference type="PANTHER" id="PTHR30363:SF4">
    <property type="entry name" value="GLYCEROL-3-PHOSPHATE REGULON REPRESSOR"/>
    <property type="match status" value="1"/>
</dbReference>
<evidence type="ECO:0000256" key="2">
    <source>
        <dbReference type="ARBA" id="ARBA00023015"/>
    </source>
</evidence>
<feature type="domain" description="HTH deoR-type" evidence="5">
    <location>
        <begin position="8"/>
        <end position="63"/>
    </location>
</feature>
<feature type="compositionally biased region" description="Polar residues" evidence="4">
    <location>
        <begin position="276"/>
        <end position="286"/>
    </location>
</feature>
<dbReference type="InterPro" id="IPR036388">
    <property type="entry name" value="WH-like_DNA-bd_sf"/>
</dbReference>
<dbReference type="PRINTS" id="PR00037">
    <property type="entry name" value="HTHLACR"/>
</dbReference>
<gene>
    <name evidence="6" type="ORF">FXN63_25045</name>
</gene>
<dbReference type="InterPro" id="IPR037171">
    <property type="entry name" value="NagB/RpiA_transferase-like"/>
</dbReference>
<dbReference type="PROSITE" id="PS51000">
    <property type="entry name" value="HTH_DEOR_2"/>
    <property type="match status" value="1"/>
</dbReference>
<dbReference type="InterPro" id="IPR014036">
    <property type="entry name" value="DeoR-like_C"/>
</dbReference>
<dbReference type="RefSeq" id="WP_148818220.1">
    <property type="nucleotide sequence ID" value="NZ_CP043046.1"/>
</dbReference>
<accession>A0A5C0B1S2</accession>
<keyword evidence="1" id="KW-0678">Repressor</keyword>